<name>A0A9E9LCZ2_9BURK</name>
<dbReference type="GO" id="GO:0010181">
    <property type="term" value="F:FMN binding"/>
    <property type="evidence" value="ECO:0007669"/>
    <property type="project" value="InterPro"/>
</dbReference>
<organism evidence="15">
    <name type="scientific">Oxalobacter aliiformigenes</name>
    <dbReference type="NCBI Taxonomy" id="2946593"/>
    <lineage>
        <taxon>Bacteria</taxon>
        <taxon>Pseudomonadati</taxon>
        <taxon>Pseudomonadota</taxon>
        <taxon>Betaproteobacteria</taxon>
        <taxon>Burkholderiales</taxon>
        <taxon>Oxalobacteraceae</taxon>
        <taxon>Oxalobacter</taxon>
    </lineage>
</organism>
<dbReference type="SMART" id="SM00928">
    <property type="entry name" value="NADH_4Fe-4S"/>
    <property type="match status" value="1"/>
</dbReference>
<evidence type="ECO:0000256" key="8">
    <source>
        <dbReference type="ARBA" id="ARBA00022967"/>
    </source>
</evidence>
<evidence type="ECO:0000256" key="3">
    <source>
        <dbReference type="ARBA" id="ARBA00007523"/>
    </source>
</evidence>
<dbReference type="GO" id="GO:0016491">
    <property type="term" value="F:oxidoreductase activity"/>
    <property type="evidence" value="ECO:0007669"/>
    <property type="project" value="UniProtKB-KW"/>
</dbReference>
<dbReference type="SUPFAM" id="SSF142984">
    <property type="entry name" value="Nqo1 middle domain-like"/>
    <property type="match status" value="1"/>
</dbReference>
<dbReference type="PANTHER" id="PTHR43578:SF3">
    <property type="entry name" value="NADH-QUINONE OXIDOREDUCTASE SUBUNIT F"/>
    <property type="match status" value="1"/>
</dbReference>
<accession>A0A9E9LCZ2</accession>
<dbReference type="InterPro" id="IPR019554">
    <property type="entry name" value="Soluble_ligand-bd"/>
</dbReference>
<evidence type="ECO:0000256" key="6">
    <source>
        <dbReference type="ARBA" id="ARBA00022643"/>
    </source>
</evidence>
<keyword evidence="15" id="KW-0560">Oxidoreductase</keyword>
<evidence type="ECO:0000256" key="9">
    <source>
        <dbReference type="ARBA" id="ARBA00023004"/>
    </source>
</evidence>
<keyword evidence="9 13" id="KW-0408">Iron</keyword>
<reference evidence="15" key="1">
    <citation type="journal article" date="2022" name="Front. Microbiol.">
        <title>New perspectives on an old grouping: The genomic and phenotypic variability of Oxalobacter formigenes and the implications for calcium oxalate stone prevention.</title>
        <authorList>
            <person name="Chmiel J.A."/>
            <person name="Carr C."/>
            <person name="Stuivenberg G.A."/>
            <person name="Venema R."/>
            <person name="Chanyi R.M."/>
            <person name="Al K.F."/>
            <person name="Giguere D."/>
            <person name="Say H."/>
            <person name="Akouris P.P."/>
            <person name="Dominguez Romero S.A."/>
            <person name="Kwong A."/>
            <person name="Tai V."/>
            <person name="Koval S.F."/>
            <person name="Razvi H."/>
            <person name="Bjazevic J."/>
            <person name="Burton J.P."/>
        </authorList>
    </citation>
    <scope>NUCLEOTIDE SEQUENCE</scope>
    <source>
        <strain evidence="15">OxK</strain>
    </source>
</reference>
<proteinExistence type="inferred from homology"/>
<keyword evidence="13" id="KW-0874">Quinone</keyword>
<keyword evidence="4 13" id="KW-0004">4Fe-4S</keyword>
<dbReference type="Gene3D" id="3.40.50.11540">
    <property type="entry name" value="NADH-ubiquinone oxidoreductase 51kDa subunit"/>
    <property type="match status" value="1"/>
</dbReference>
<evidence type="ECO:0000256" key="7">
    <source>
        <dbReference type="ARBA" id="ARBA00022723"/>
    </source>
</evidence>
<dbReference type="AlphaFoldDB" id="A0A9E9LCZ2"/>
<dbReference type="Gene3D" id="3.10.20.600">
    <property type="match status" value="1"/>
</dbReference>
<evidence type="ECO:0000256" key="4">
    <source>
        <dbReference type="ARBA" id="ARBA00022485"/>
    </source>
</evidence>
<dbReference type="Pfam" id="PF10589">
    <property type="entry name" value="NADH_4Fe-4S"/>
    <property type="match status" value="1"/>
</dbReference>
<comment type="function">
    <text evidence="13">NDH-1 shuttles electrons from NADH, via FMN and iron-sulfur (Fe-S) centers, to quinones in the respiratory chain.</text>
</comment>
<evidence type="ECO:0000256" key="12">
    <source>
        <dbReference type="ARBA" id="ARBA00047712"/>
    </source>
</evidence>
<dbReference type="Proteomes" id="UP001164819">
    <property type="component" value="Chromosome"/>
</dbReference>
<keyword evidence="10 13" id="KW-0411">Iron-sulfur</keyword>
<dbReference type="GO" id="GO:0051539">
    <property type="term" value="F:4 iron, 4 sulfur cluster binding"/>
    <property type="evidence" value="ECO:0007669"/>
    <property type="project" value="UniProtKB-UniRule"/>
</dbReference>
<dbReference type="Pfam" id="PF10531">
    <property type="entry name" value="SLBB"/>
    <property type="match status" value="1"/>
</dbReference>
<feature type="domain" description="NADH-ubiquinone oxidoreductase 51kDa subunit iron-sulphur binding" evidence="14">
    <location>
        <begin position="334"/>
        <end position="379"/>
    </location>
</feature>
<keyword evidence="6 13" id="KW-0288">FMN</keyword>
<evidence type="ECO:0000259" key="14">
    <source>
        <dbReference type="SMART" id="SM00928"/>
    </source>
</evidence>
<dbReference type="GO" id="GO:0008137">
    <property type="term" value="F:NADH dehydrogenase (ubiquinone) activity"/>
    <property type="evidence" value="ECO:0007669"/>
    <property type="project" value="InterPro"/>
</dbReference>
<dbReference type="GO" id="GO:0048038">
    <property type="term" value="F:quinone binding"/>
    <property type="evidence" value="ECO:0007669"/>
    <property type="project" value="UniProtKB-KW"/>
</dbReference>
<comment type="similarity">
    <text evidence="3 13">Belongs to the complex I 51 kDa subunit family.</text>
</comment>
<comment type="cofactor">
    <cofactor evidence="1 13">
        <name>FMN</name>
        <dbReference type="ChEBI" id="CHEBI:58210"/>
    </cofactor>
</comment>
<dbReference type="EMBL" id="CP098251">
    <property type="protein sequence ID" value="WAV91835.1"/>
    <property type="molecule type" value="Genomic_DNA"/>
</dbReference>
<evidence type="ECO:0000256" key="13">
    <source>
        <dbReference type="RuleBase" id="RU364066"/>
    </source>
</evidence>
<evidence type="ECO:0000256" key="1">
    <source>
        <dbReference type="ARBA" id="ARBA00001917"/>
    </source>
</evidence>
<dbReference type="NCBIfam" id="TIGR01959">
    <property type="entry name" value="nuoF_fam"/>
    <property type="match status" value="1"/>
</dbReference>
<dbReference type="InterPro" id="IPR011538">
    <property type="entry name" value="Nuo51_FMN-bd"/>
</dbReference>
<dbReference type="InterPro" id="IPR037207">
    <property type="entry name" value="Nuop51_4Fe4S-bd_sf"/>
</dbReference>
<comment type="catalytic activity">
    <reaction evidence="12 13">
        <text>a quinone + NADH + 5 H(+)(in) = a quinol + NAD(+) + 4 H(+)(out)</text>
        <dbReference type="Rhea" id="RHEA:57888"/>
        <dbReference type="ChEBI" id="CHEBI:15378"/>
        <dbReference type="ChEBI" id="CHEBI:24646"/>
        <dbReference type="ChEBI" id="CHEBI:57540"/>
        <dbReference type="ChEBI" id="CHEBI:57945"/>
        <dbReference type="ChEBI" id="CHEBI:132124"/>
    </reaction>
</comment>
<dbReference type="GO" id="GO:0051287">
    <property type="term" value="F:NAD binding"/>
    <property type="evidence" value="ECO:0007669"/>
    <property type="project" value="UniProtKB-UniRule"/>
</dbReference>
<dbReference type="Gene3D" id="1.20.1440.230">
    <property type="entry name" value="NADH-ubiquinone oxidoreductase 51kDa subunit, iron-sulphur binding domain"/>
    <property type="match status" value="1"/>
</dbReference>
<comment type="cofactor">
    <cofactor evidence="2 13">
        <name>[4Fe-4S] cluster</name>
        <dbReference type="ChEBI" id="CHEBI:49883"/>
    </cofactor>
</comment>
<dbReference type="Gene3D" id="6.10.250.1450">
    <property type="match status" value="1"/>
</dbReference>
<dbReference type="EC" id="7.1.1.-" evidence="13"/>
<evidence type="ECO:0000256" key="10">
    <source>
        <dbReference type="ARBA" id="ARBA00023014"/>
    </source>
</evidence>
<keyword evidence="7 13" id="KW-0479">Metal-binding</keyword>
<sequence>MTCLHGRHTEPVLFRELTGDNWTLADYMTRGGYGQIRRILDGRMPAERIVAEVRAAGLRGRGGAGFPTAVKWGFMPKAHAGQTYLICNADESEPGTFKDRDILRYNPHAVIEGMLIAAYAMGITAGYVYVHGEIWSVYERFEEAIGQAREAGFIGKNLMGSGFDFELHAVHGYGAYICGEETALLESMEGKRGQPRFKPPFPAANGLYGQPTTINNVETLAYVPFIMAMGGNHWAALGREGCPGTKIFSLSGDVVFPGNYEVPLGISFAELLALAGGVKGGRKVKAVIPGGSSSPVLRGETMLRLNMDYDSIAKAGSMLGTGGVIVLDETRCMVKSLLNLSRFYRNESCGQCTPCREGTGWLVKLIERIERGDGKPDDLDLLDSVASNIQGRTICALGDAAAMPVRSFLKCFRQEFEYHVEHKQCPVASGGQA</sequence>
<evidence type="ECO:0000256" key="5">
    <source>
        <dbReference type="ARBA" id="ARBA00022630"/>
    </source>
</evidence>
<keyword evidence="11 13" id="KW-0520">NAD</keyword>
<evidence type="ECO:0000313" key="15">
    <source>
        <dbReference type="EMBL" id="WAV91835.1"/>
    </source>
</evidence>
<keyword evidence="5 13" id="KW-0285">Flavoprotein</keyword>
<dbReference type="FunFam" id="3.40.50.11540:FF:000001">
    <property type="entry name" value="NADH dehydrogenase [ubiquinone] flavoprotein 1, mitochondrial"/>
    <property type="match status" value="1"/>
</dbReference>
<dbReference type="InterPro" id="IPR037225">
    <property type="entry name" value="Nuo51_FMN-bd_sf"/>
</dbReference>
<evidence type="ECO:0000256" key="2">
    <source>
        <dbReference type="ARBA" id="ARBA00001966"/>
    </source>
</evidence>
<dbReference type="PROSITE" id="PS00645">
    <property type="entry name" value="COMPLEX1_51K_2"/>
    <property type="match status" value="1"/>
</dbReference>
<dbReference type="FunFam" id="1.20.1440.230:FF:000001">
    <property type="entry name" value="Mitochondrial NADH dehydrogenase flavoprotein 1"/>
    <property type="match status" value="1"/>
</dbReference>
<dbReference type="InterPro" id="IPR001949">
    <property type="entry name" value="NADH-UbQ_OxRdtase_51kDa_CS"/>
</dbReference>
<dbReference type="InterPro" id="IPR011537">
    <property type="entry name" value="NADH-UbQ_OxRdtase_suF"/>
</dbReference>
<dbReference type="Pfam" id="PF01512">
    <property type="entry name" value="Complex1_51K"/>
    <property type="match status" value="1"/>
</dbReference>
<dbReference type="RefSeq" id="WP_269316215.1">
    <property type="nucleotide sequence ID" value="NZ_CP098251.1"/>
</dbReference>
<dbReference type="PANTHER" id="PTHR43578">
    <property type="entry name" value="NADH-QUINONE OXIDOREDUCTASE SUBUNIT F"/>
    <property type="match status" value="1"/>
</dbReference>
<dbReference type="GO" id="GO:0046872">
    <property type="term" value="F:metal ion binding"/>
    <property type="evidence" value="ECO:0007669"/>
    <property type="project" value="UniProtKB-KW"/>
</dbReference>
<gene>
    <name evidence="15" type="primary">nuoF</name>
    <name evidence="15" type="ORF">NB646_03595</name>
</gene>
<dbReference type="SUPFAM" id="SSF142019">
    <property type="entry name" value="Nqo1 FMN-binding domain-like"/>
    <property type="match status" value="1"/>
</dbReference>
<protein>
    <recommendedName>
        <fullName evidence="13">NADH-quinone oxidoreductase subunit F</fullName>
        <ecNumber evidence="13">7.1.1.-</ecNumber>
    </recommendedName>
</protein>
<dbReference type="SUPFAM" id="SSF140490">
    <property type="entry name" value="Nqo1C-terminal domain-like"/>
    <property type="match status" value="1"/>
</dbReference>
<evidence type="ECO:0000256" key="11">
    <source>
        <dbReference type="ARBA" id="ARBA00023027"/>
    </source>
</evidence>
<keyword evidence="8" id="KW-1278">Translocase</keyword>
<dbReference type="InterPro" id="IPR019575">
    <property type="entry name" value="Nuop51_4Fe4S-bd"/>
</dbReference>
<dbReference type="NCBIfam" id="NF010120">
    <property type="entry name" value="PRK13596.1"/>
    <property type="match status" value="1"/>
</dbReference>